<feature type="domain" description="Beta-galactosidase jelly roll" evidence="3">
    <location>
        <begin position="1"/>
        <end position="74"/>
    </location>
</feature>
<keyword evidence="5" id="KW-1185">Reference proteome</keyword>
<dbReference type="Pfam" id="PF13364">
    <property type="entry name" value="BetaGal_ABD2"/>
    <property type="match status" value="1"/>
</dbReference>
<evidence type="ECO:0000313" key="5">
    <source>
        <dbReference type="Proteomes" id="UP001175228"/>
    </source>
</evidence>
<gene>
    <name evidence="4" type="ORF">EDD18DRAFT_1063162</name>
</gene>
<dbReference type="Gene3D" id="2.60.120.260">
    <property type="entry name" value="Galactose-binding domain-like"/>
    <property type="match status" value="1"/>
</dbReference>
<keyword evidence="1" id="KW-0378">Hydrolase</keyword>
<proteinExistence type="predicted"/>
<dbReference type="InterPro" id="IPR008979">
    <property type="entry name" value="Galactose-bd-like_sf"/>
</dbReference>
<name>A0AA39QLB4_9AGAR</name>
<reference evidence="4" key="1">
    <citation type="submission" date="2023-06" db="EMBL/GenBank/DDBJ databases">
        <authorList>
            <consortium name="Lawrence Berkeley National Laboratory"/>
            <person name="Ahrendt S."/>
            <person name="Sahu N."/>
            <person name="Indic B."/>
            <person name="Wong-Bajracharya J."/>
            <person name="Merenyi Z."/>
            <person name="Ke H.-M."/>
            <person name="Monk M."/>
            <person name="Kocsube S."/>
            <person name="Drula E."/>
            <person name="Lipzen A."/>
            <person name="Balint B."/>
            <person name="Henrissat B."/>
            <person name="Andreopoulos B."/>
            <person name="Martin F.M."/>
            <person name="Harder C.B."/>
            <person name="Rigling D."/>
            <person name="Ford K.L."/>
            <person name="Foster G.D."/>
            <person name="Pangilinan J."/>
            <person name="Papanicolaou A."/>
            <person name="Barry K."/>
            <person name="LaButti K."/>
            <person name="Viragh M."/>
            <person name="Koriabine M."/>
            <person name="Yan M."/>
            <person name="Riley R."/>
            <person name="Champramary S."/>
            <person name="Plett K.L."/>
            <person name="Tsai I.J."/>
            <person name="Slot J."/>
            <person name="Sipos G."/>
            <person name="Plett J."/>
            <person name="Nagy L.G."/>
            <person name="Grigoriev I.V."/>
        </authorList>
    </citation>
    <scope>NUCLEOTIDE SEQUENCE</scope>
    <source>
        <strain evidence="4">HWK02</strain>
    </source>
</reference>
<evidence type="ECO:0000256" key="2">
    <source>
        <dbReference type="ARBA" id="ARBA00023295"/>
    </source>
</evidence>
<keyword evidence="2" id="KW-0326">Glycosidase</keyword>
<comment type="caution">
    <text evidence="4">The sequence shown here is derived from an EMBL/GenBank/DDBJ whole genome shotgun (WGS) entry which is preliminary data.</text>
</comment>
<dbReference type="EMBL" id="JAUEPU010000003">
    <property type="protein sequence ID" value="KAK0504451.1"/>
    <property type="molecule type" value="Genomic_DNA"/>
</dbReference>
<dbReference type="GO" id="GO:0004565">
    <property type="term" value="F:beta-galactosidase activity"/>
    <property type="evidence" value="ECO:0007669"/>
    <property type="project" value="UniProtKB-ARBA"/>
</dbReference>
<sequence>DIPAGYDVHISFVFDELLGQLYRVYLFVNGWMMGKRVGNLGTVCKPQSKFPVQERLLDYHRENTVTVALWAMEEGIPITPLSRLYWRRCRSYEDKQPVLVSPREVTSAICAHGI</sequence>
<dbReference type="SUPFAM" id="SSF49785">
    <property type="entry name" value="Galactose-binding domain-like"/>
    <property type="match status" value="1"/>
</dbReference>
<protein>
    <recommendedName>
        <fullName evidence="3">Beta-galactosidase jelly roll domain-containing protein</fullName>
    </recommendedName>
</protein>
<dbReference type="InterPro" id="IPR025300">
    <property type="entry name" value="BetaGal_jelly_roll_dom"/>
</dbReference>
<dbReference type="Proteomes" id="UP001175228">
    <property type="component" value="Unassembled WGS sequence"/>
</dbReference>
<organism evidence="4 5">
    <name type="scientific">Armillaria luteobubalina</name>
    <dbReference type="NCBI Taxonomy" id="153913"/>
    <lineage>
        <taxon>Eukaryota</taxon>
        <taxon>Fungi</taxon>
        <taxon>Dikarya</taxon>
        <taxon>Basidiomycota</taxon>
        <taxon>Agaricomycotina</taxon>
        <taxon>Agaricomycetes</taxon>
        <taxon>Agaricomycetidae</taxon>
        <taxon>Agaricales</taxon>
        <taxon>Marasmiineae</taxon>
        <taxon>Physalacriaceae</taxon>
        <taxon>Armillaria</taxon>
    </lineage>
</organism>
<evidence type="ECO:0000313" key="4">
    <source>
        <dbReference type="EMBL" id="KAK0504451.1"/>
    </source>
</evidence>
<accession>A0AA39QLB4</accession>
<evidence type="ECO:0000256" key="1">
    <source>
        <dbReference type="ARBA" id="ARBA00022801"/>
    </source>
</evidence>
<evidence type="ECO:0000259" key="3">
    <source>
        <dbReference type="Pfam" id="PF13364"/>
    </source>
</evidence>
<feature type="non-terminal residue" evidence="4">
    <location>
        <position position="114"/>
    </location>
</feature>
<dbReference type="AlphaFoldDB" id="A0AA39QLB4"/>